<name>A0A2I7N7R7_9NEIS</name>
<organism evidence="2 3">
    <name type="scientific">Aquella oligotrophica</name>
    <dbReference type="NCBI Taxonomy" id="2067065"/>
    <lineage>
        <taxon>Bacteria</taxon>
        <taxon>Pseudomonadati</taxon>
        <taxon>Pseudomonadota</taxon>
        <taxon>Betaproteobacteria</taxon>
        <taxon>Neisseriales</taxon>
        <taxon>Neisseriaceae</taxon>
        <taxon>Aquella</taxon>
    </lineage>
</organism>
<dbReference type="InterPro" id="IPR001623">
    <property type="entry name" value="DnaJ_domain"/>
</dbReference>
<dbReference type="KEGG" id="nba:CUN60_09435"/>
<protein>
    <recommendedName>
        <fullName evidence="1">J domain-containing protein</fullName>
    </recommendedName>
</protein>
<dbReference type="InterPro" id="IPR036869">
    <property type="entry name" value="J_dom_sf"/>
</dbReference>
<evidence type="ECO:0000313" key="2">
    <source>
        <dbReference type="EMBL" id="AUR52511.1"/>
    </source>
</evidence>
<evidence type="ECO:0000313" key="3">
    <source>
        <dbReference type="Proteomes" id="UP000236655"/>
    </source>
</evidence>
<dbReference type="AlphaFoldDB" id="A0A2I7N7R7"/>
<keyword evidence="3" id="KW-1185">Reference proteome</keyword>
<reference evidence="3" key="1">
    <citation type="submission" date="2017-11" db="EMBL/GenBank/DDBJ databases">
        <authorList>
            <person name="Chan K.G."/>
            <person name="Lee L.S."/>
        </authorList>
    </citation>
    <scope>NUCLEOTIDE SEQUENCE [LARGE SCALE GENOMIC DNA]</scope>
    <source>
        <strain evidence="3">DSM 100970</strain>
    </source>
</reference>
<feature type="domain" description="J" evidence="1">
    <location>
        <begin position="5"/>
        <end position="68"/>
    </location>
</feature>
<evidence type="ECO:0000259" key="1">
    <source>
        <dbReference type="PROSITE" id="PS50076"/>
    </source>
</evidence>
<dbReference type="OrthoDB" id="8960697at2"/>
<dbReference type="EMBL" id="CP024847">
    <property type="protein sequence ID" value="AUR52511.1"/>
    <property type="molecule type" value="Genomic_DNA"/>
</dbReference>
<accession>A0A2I7N7R7</accession>
<dbReference type="PROSITE" id="PS50076">
    <property type="entry name" value="DNAJ_2"/>
    <property type="match status" value="1"/>
</dbReference>
<dbReference type="SMART" id="SM00271">
    <property type="entry name" value="DnaJ"/>
    <property type="match status" value="1"/>
</dbReference>
<sequence>MNRIEACQALRLNDNQVLDLGIIKKAYRKLSKVHHPDKGGNNESMILINQAYRFLITDIQKPIIENSTSSLCLFNDLFNFMLANYLLAYSRYTATVCNTLP</sequence>
<dbReference type="SUPFAM" id="SSF46565">
    <property type="entry name" value="Chaperone J-domain"/>
    <property type="match status" value="1"/>
</dbReference>
<gene>
    <name evidence="2" type="ORF">CUN60_09435</name>
</gene>
<proteinExistence type="predicted"/>
<dbReference type="Proteomes" id="UP000236655">
    <property type="component" value="Chromosome"/>
</dbReference>
<dbReference type="Pfam" id="PF00226">
    <property type="entry name" value="DnaJ"/>
    <property type="match status" value="1"/>
</dbReference>
<dbReference type="RefSeq" id="WP_102951802.1">
    <property type="nucleotide sequence ID" value="NZ_CP024847.1"/>
</dbReference>
<dbReference type="Gene3D" id="1.10.287.110">
    <property type="entry name" value="DnaJ domain"/>
    <property type="match status" value="1"/>
</dbReference>
<dbReference type="CDD" id="cd06257">
    <property type="entry name" value="DnaJ"/>
    <property type="match status" value="1"/>
</dbReference>